<dbReference type="Pfam" id="PF13304">
    <property type="entry name" value="AAA_21"/>
    <property type="match status" value="1"/>
</dbReference>
<dbReference type="EMBL" id="CP045809">
    <property type="protein sequence ID" value="QHN35171.1"/>
    <property type="molecule type" value="Genomic_DNA"/>
</dbReference>
<organism evidence="3 4">
    <name type="scientific">Gordonia pseudamarae</name>
    <dbReference type="NCBI Taxonomy" id="2831662"/>
    <lineage>
        <taxon>Bacteria</taxon>
        <taxon>Bacillati</taxon>
        <taxon>Actinomycetota</taxon>
        <taxon>Actinomycetes</taxon>
        <taxon>Mycobacteriales</taxon>
        <taxon>Gordoniaceae</taxon>
        <taxon>Gordonia</taxon>
    </lineage>
</organism>
<protein>
    <submittedName>
        <fullName evidence="3">AAA family ATPase</fullName>
    </submittedName>
</protein>
<evidence type="ECO:0000313" key="4">
    <source>
        <dbReference type="Proteomes" id="UP001059836"/>
    </source>
</evidence>
<feature type="domain" description="OLD protein-like TOPRIM" evidence="2">
    <location>
        <begin position="415"/>
        <end position="478"/>
    </location>
</feature>
<dbReference type="InterPro" id="IPR034139">
    <property type="entry name" value="TOPRIM_OLD"/>
</dbReference>
<dbReference type="Gene3D" id="3.40.50.300">
    <property type="entry name" value="P-loop containing nucleotide triphosphate hydrolases"/>
    <property type="match status" value="1"/>
</dbReference>
<dbReference type="PANTHER" id="PTHR43581:SF2">
    <property type="entry name" value="EXCINUCLEASE ATPASE SUBUNIT"/>
    <property type="match status" value="1"/>
</dbReference>
<feature type="domain" description="ATPase AAA-type core" evidence="1">
    <location>
        <begin position="28"/>
        <end position="366"/>
    </location>
</feature>
<evidence type="ECO:0000313" key="3">
    <source>
        <dbReference type="EMBL" id="QHN35171.1"/>
    </source>
</evidence>
<gene>
    <name evidence="3" type="ORF">GII31_10020</name>
</gene>
<dbReference type="InterPro" id="IPR027417">
    <property type="entry name" value="P-loop_NTPase"/>
</dbReference>
<dbReference type="InterPro" id="IPR003959">
    <property type="entry name" value="ATPase_AAA_core"/>
</dbReference>
<dbReference type="CDD" id="cd01026">
    <property type="entry name" value="TOPRIM_OLD"/>
    <property type="match status" value="1"/>
</dbReference>
<evidence type="ECO:0000259" key="2">
    <source>
        <dbReference type="Pfam" id="PF20469"/>
    </source>
</evidence>
<sequence>MYLESLTIRNFQSFGPKPETMTFRRRLTTFLGTNAAGKTAACQALLRIFSVVPEQRQVRPEDFHVPYDETTAPDSRTLTVDAVFAFPELAGESEEGADPALSVPEFFAQMTADHDGVLKLRIVLEASWTDDGSVNGTVETSRRVVYTADKDYGDRWLELRGQDRNRIQMVYVPATRDGVRQVNAFLRGRVWNAALWSEDFRSDVDSAAEKLVNAFHREDVAQTVTAAISSRWQGLHPLGIDQDPRLQLMSGEAGDLVKGAELFFEPSATCRPRPARELSDGQQSLLHIALTATALDIEAGIVAGKHTDKFDVSVATLPTLTLLVIEEPENNLSPFYLSRVVQQLLDVAGSGRAQALVSSHSASVMSRIDPERVRYFRLDPVARTTTVREIHLPSNETDAGKYVREAVRAHPELYFAKFVVLGEGDSEELVIPKLAAARGLHIDQSFVAMVSLGGRHTNHFWKLLNQLDIPHATLLDLDYGRDGGGEGRIKDVCDRLEDIGTDPYDGIEGYAGASDLKDLDESQVRAWLGHLEKCNVFFSYPLDLDMMLLTAFEEAYTTNLGDGAQGPRDTDARDAVLGSESVRPNVNLWKDPAEEERLRWYRYLFLTRSKPSTHLRAMIQLTDEQLANPPEPLNRLIGCITENLGHS</sequence>
<accession>A0ABX6IJ72</accession>
<evidence type="ECO:0000259" key="1">
    <source>
        <dbReference type="Pfam" id="PF13304"/>
    </source>
</evidence>
<dbReference type="Proteomes" id="UP001059836">
    <property type="component" value="Chromosome"/>
</dbReference>
<dbReference type="InterPro" id="IPR051396">
    <property type="entry name" value="Bact_Antivir_Def_Nuclease"/>
</dbReference>
<dbReference type="Pfam" id="PF20469">
    <property type="entry name" value="OLD-like_TOPRIM"/>
    <property type="match status" value="1"/>
</dbReference>
<keyword evidence="4" id="KW-1185">Reference proteome</keyword>
<proteinExistence type="predicted"/>
<dbReference type="SUPFAM" id="SSF52540">
    <property type="entry name" value="P-loop containing nucleoside triphosphate hydrolases"/>
    <property type="match status" value="1"/>
</dbReference>
<reference evidence="3" key="1">
    <citation type="journal article" date="2021" name="Nat. Microbiol.">
        <title>Cocultivation of an ultrasmall environmental parasitic bacterium with lytic ability against bacteria associated with wastewater foams.</title>
        <authorList>
            <person name="Batinovic S."/>
            <person name="Rose J.J.A."/>
            <person name="Ratcliffe J."/>
            <person name="Seviour R.J."/>
            <person name="Petrovski S."/>
        </authorList>
    </citation>
    <scope>NUCLEOTIDE SEQUENCE</scope>
    <source>
        <strain evidence="3">CON9</strain>
    </source>
</reference>
<name>A0ABX6IJ72_9ACTN</name>
<dbReference type="PANTHER" id="PTHR43581">
    <property type="entry name" value="ATP/GTP PHOSPHATASE"/>
    <property type="match status" value="1"/>
</dbReference>
<dbReference type="RefSeq" id="WP_213249147.1">
    <property type="nucleotide sequence ID" value="NZ_CP045806.1"/>
</dbReference>